<evidence type="ECO:0000313" key="4">
    <source>
        <dbReference type="Proteomes" id="UP000564677"/>
    </source>
</evidence>
<dbReference type="Proteomes" id="UP000564677">
    <property type="component" value="Unassembled WGS sequence"/>
</dbReference>
<dbReference type="EMBL" id="JAASQV010000005">
    <property type="protein sequence ID" value="NIJ66904.1"/>
    <property type="molecule type" value="Genomic_DNA"/>
</dbReference>
<keyword evidence="1" id="KW-0732">Signal</keyword>
<gene>
    <name evidence="3" type="ORF">FHR20_003882</name>
</gene>
<dbReference type="Gene3D" id="3.40.710.10">
    <property type="entry name" value="DD-peptidase/beta-lactamase superfamily"/>
    <property type="match status" value="1"/>
</dbReference>
<dbReference type="InterPro" id="IPR001466">
    <property type="entry name" value="Beta-lactam-related"/>
</dbReference>
<feature type="chain" id="PRO_5031089671" evidence="1">
    <location>
        <begin position="22"/>
        <end position="455"/>
    </location>
</feature>
<dbReference type="PANTHER" id="PTHR46825">
    <property type="entry name" value="D-ALANYL-D-ALANINE-CARBOXYPEPTIDASE/ENDOPEPTIDASE AMPH"/>
    <property type="match status" value="1"/>
</dbReference>
<dbReference type="AlphaFoldDB" id="A0A7X5V2U6"/>
<sequence>MRLLLPALCVVLLLPAAPALAQPATAAIPHEADAALAATVSPKGSGATVLIARGDTILYRRARGMAEAELGMPMAPDQIFRIASITKSFTAALIVQMAERGEVALDAPAARYLPELPLDPRITLRQLLSHTAGIAENDATPQPPFGPGEVPLAQQVARIAARPLRSAPGSEQRYSNSGYMLLGAVIEKVTGQSWDEAMRTRLFVPLGLADTAYDRRDAIVARRVAGYTLAEGQLRNAAAFNMSLPKTAGSLRSSAADLMRWMRALAHGWVVSAAGFAQMAQPALAGVPLQQRYGLGLYIWQIRGQTAIGHTGQIDGFASALLYLPVSDTVIVVLANNDTFDAQTLARRMAAIALGKPYPLPGAGRALPPEAAALAGTYGSDPATSRTLAFAGGRLTLVREGRPAIPLMLDARGDIRFVPDEISYFTPVRDAAGKVIRLDYFAKGEGPALALERVN</sequence>
<evidence type="ECO:0000313" key="3">
    <source>
        <dbReference type="EMBL" id="NIJ66904.1"/>
    </source>
</evidence>
<protein>
    <submittedName>
        <fullName evidence="3">CubicO group peptidase (Beta-lactamase class C family)</fullName>
    </submittedName>
</protein>
<proteinExistence type="predicted"/>
<feature type="domain" description="Beta-lactamase-related" evidence="2">
    <location>
        <begin position="45"/>
        <end position="353"/>
    </location>
</feature>
<comment type="caution">
    <text evidence="3">The sequence shown here is derived from an EMBL/GenBank/DDBJ whole genome shotgun (WGS) entry which is preliminary data.</text>
</comment>
<dbReference type="SUPFAM" id="SSF56601">
    <property type="entry name" value="beta-lactamase/transpeptidase-like"/>
    <property type="match status" value="1"/>
</dbReference>
<evidence type="ECO:0000256" key="1">
    <source>
        <dbReference type="SAM" id="SignalP"/>
    </source>
</evidence>
<name>A0A7X5V2U6_9SPHN</name>
<feature type="signal peptide" evidence="1">
    <location>
        <begin position="1"/>
        <end position="21"/>
    </location>
</feature>
<organism evidence="3 4">
    <name type="scientific">Sphingomonas leidyi</name>
    <dbReference type="NCBI Taxonomy" id="68569"/>
    <lineage>
        <taxon>Bacteria</taxon>
        <taxon>Pseudomonadati</taxon>
        <taxon>Pseudomonadota</taxon>
        <taxon>Alphaproteobacteria</taxon>
        <taxon>Sphingomonadales</taxon>
        <taxon>Sphingomonadaceae</taxon>
        <taxon>Sphingomonas</taxon>
    </lineage>
</organism>
<dbReference type="Pfam" id="PF00144">
    <property type="entry name" value="Beta-lactamase"/>
    <property type="match status" value="1"/>
</dbReference>
<dbReference type="InterPro" id="IPR012338">
    <property type="entry name" value="Beta-lactam/transpept-like"/>
</dbReference>
<evidence type="ECO:0000259" key="2">
    <source>
        <dbReference type="Pfam" id="PF00144"/>
    </source>
</evidence>
<dbReference type="InterPro" id="IPR050491">
    <property type="entry name" value="AmpC-like"/>
</dbReference>
<dbReference type="RefSeq" id="WP_167301228.1">
    <property type="nucleotide sequence ID" value="NZ_JAASQV010000005.1"/>
</dbReference>
<accession>A0A7X5V2U6</accession>
<keyword evidence="4" id="KW-1185">Reference proteome</keyword>
<reference evidence="3 4" key="1">
    <citation type="submission" date="2020-03" db="EMBL/GenBank/DDBJ databases">
        <title>Genomic Encyclopedia of Type Strains, Phase IV (KMG-IV): sequencing the most valuable type-strain genomes for metagenomic binning, comparative biology and taxonomic classification.</title>
        <authorList>
            <person name="Goeker M."/>
        </authorList>
    </citation>
    <scope>NUCLEOTIDE SEQUENCE [LARGE SCALE GENOMIC DNA]</scope>
    <source>
        <strain evidence="3 4">DSM 4733</strain>
    </source>
</reference>
<dbReference type="PANTHER" id="PTHR46825:SF9">
    <property type="entry name" value="BETA-LACTAMASE-RELATED DOMAIN-CONTAINING PROTEIN"/>
    <property type="match status" value="1"/>
</dbReference>